<feature type="compositionally biased region" description="Basic and acidic residues" evidence="1">
    <location>
        <begin position="95"/>
        <end position="113"/>
    </location>
</feature>
<dbReference type="Proteomes" id="UP001174997">
    <property type="component" value="Unassembled WGS sequence"/>
</dbReference>
<accession>A0AA40DG47</accession>
<sequence>MTDHQPGLHGIRHDHYHRDPSYTRTTPTRETPQLDGTSSFFAQQLVAAIHEHSDRPVKLILNFGHMQHAPEASGTSCNTIIYNAPGASINVRETSRQLKADPEPQPEPAEHPRFRSPSPVRAIIGGDEGEYHGRRCFRSSSPGAPDPPSPGIRYSPSHHPPSPSTMRHMSGVRRSHQPALYNRIPGTTVQDRLLHSHAHPHARWCRGCHHRHRKINADGYCPDCVYCLQADPLPHSCVEETGLRHVPLPEREEINGRMGRNDRMAEAARLRRAALKAAERKIPGGRILRTNPGRGRNHTDLMIVESDNTSDEYEIISARGWRFAENSWSEPDDWERL</sequence>
<dbReference type="EMBL" id="JAULSY010000013">
    <property type="protein sequence ID" value="KAK0672361.1"/>
    <property type="molecule type" value="Genomic_DNA"/>
</dbReference>
<keyword evidence="3" id="KW-1185">Reference proteome</keyword>
<evidence type="ECO:0000256" key="1">
    <source>
        <dbReference type="SAM" id="MobiDB-lite"/>
    </source>
</evidence>
<proteinExistence type="predicted"/>
<feature type="compositionally biased region" description="Basic and acidic residues" evidence="1">
    <location>
        <begin position="11"/>
        <end position="21"/>
    </location>
</feature>
<evidence type="ECO:0000313" key="3">
    <source>
        <dbReference type="Proteomes" id="UP001174997"/>
    </source>
</evidence>
<reference evidence="2" key="1">
    <citation type="submission" date="2023-06" db="EMBL/GenBank/DDBJ databases">
        <title>Genome-scale phylogeny and comparative genomics of the fungal order Sordariales.</title>
        <authorList>
            <consortium name="Lawrence Berkeley National Laboratory"/>
            <person name="Hensen N."/>
            <person name="Bonometti L."/>
            <person name="Westerberg I."/>
            <person name="Brannstrom I.O."/>
            <person name="Guillou S."/>
            <person name="Cros-Aarteil S."/>
            <person name="Calhoun S."/>
            <person name="Haridas S."/>
            <person name="Kuo A."/>
            <person name="Mondo S."/>
            <person name="Pangilinan J."/>
            <person name="Riley R."/>
            <person name="Labutti K."/>
            <person name="Andreopoulos B."/>
            <person name="Lipzen A."/>
            <person name="Chen C."/>
            <person name="Yanf M."/>
            <person name="Daum C."/>
            <person name="Ng V."/>
            <person name="Clum A."/>
            <person name="Steindorff A."/>
            <person name="Ohm R."/>
            <person name="Martin F."/>
            <person name="Silar P."/>
            <person name="Natvig D."/>
            <person name="Lalanne C."/>
            <person name="Gautier V."/>
            <person name="Ament-Velasquez S.L."/>
            <person name="Kruys A."/>
            <person name="Hutchinson M.I."/>
            <person name="Powell A.J."/>
            <person name="Barry K."/>
            <person name="Miller A.N."/>
            <person name="Grigoriev I.V."/>
            <person name="Debuchy R."/>
            <person name="Gladieux P."/>
            <person name="Thoren M.H."/>
            <person name="Johannesson H."/>
        </authorList>
    </citation>
    <scope>NUCLEOTIDE SEQUENCE</scope>
    <source>
        <strain evidence="2">CBS 307.81</strain>
    </source>
</reference>
<gene>
    <name evidence="2" type="ORF">QBC41DRAFT_24383</name>
</gene>
<comment type="caution">
    <text evidence="2">The sequence shown here is derived from an EMBL/GenBank/DDBJ whole genome shotgun (WGS) entry which is preliminary data.</text>
</comment>
<feature type="region of interest" description="Disordered" evidence="1">
    <location>
        <begin position="95"/>
        <end position="174"/>
    </location>
</feature>
<dbReference type="AlphaFoldDB" id="A0AA40DG47"/>
<feature type="region of interest" description="Disordered" evidence="1">
    <location>
        <begin position="1"/>
        <end position="35"/>
    </location>
</feature>
<name>A0AA40DG47_9PEZI</name>
<protein>
    <submittedName>
        <fullName evidence="2">Uncharacterized protein</fullName>
    </submittedName>
</protein>
<organism evidence="2 3">
    <name type="scientific">Cercophora samala</name>
    <dbReference type="NCBI Taxonomy" id="330535"/>
    <lineage>
        <taxon>Eukaryota</taxon>
        <taxon>Fungi</taxon>
        <taxon>Dikarya</taxon>
        <taxon>Ascomycota</taxon>
        <taxon>Pezizomycotina</taxon>
        <taxon>Sordariomycetes</taxon>
        <taxon>Sordariomycetidae</taxon>
        <taxon>Sordariales</taxon>
        <taxon>Lasiosphaeriaceae</taxon>
        <taxon>Cercophora</taxon>
    </lineage>
</organism>
<feature type="compositionally biased region" description="Polar residues" evidence="1">
    <location>
        <begin position="22"/>
        <end position="35"/>
    </location>
</feature>
<evidence type="ECO:0000313" key="2">
    <source>
        <dbReference type="EMBL" id="KAK0672361.1"/>
    </source>
</evidence>